<dbReference type="InterPro" id="IPR002656">
    <property type="entry name" value="Acyl_transf_3_dom"/>
</dbReference>
<dbReference type="AlphaFoldDB" id="Q9RSV9"/>
<feature type="transmembrane region" description="Helical" evidence="7">
    <location>
        <begin position="293"/>
        <end position="311"/>
    </location>
</feature>
<name>Q9RSV9_DEIRA</name>
<evidence type="ECO:0000256" key="1">
    <source>
        <dbReference type="ARBA" id="ARBA00004651"/>
    </source>
</evidence>
<dbReference type="GO" id="GO:0005886">
    <property type="term" value="C:plasma membrane"/>
    <property type="evidence" value="ECO:0000318"/>
    <property type="project" value="GO_Central"/>
</dbReference>
<dbReference type="eggNOG" id="COG1835">
    <property type="taxonomic scope" value="Bacteria"/>
</dbReference>
<dbReference type="PANTHER" id="PTHR40074">
    <property type="entry name" value="O-ACETYLTRANSFERASE WECH"/>
    <property type="match status" value="1"/>
</dbReference>
<dbReference type="GO" id="GO:0016413">
    <property type="term" value="F:O-acetyltransferase activity"/>
    <property type="evidence" value="ECO:0000318"/>
    <property type="project" value="GO_Central"/>
</dbReference>
<comment type="similarity">
    <text evidence="2">Belongs to the acyltransferase 3 family.</text>
</comment>
<feature type="transmembrane region" description="Helical" evidence="7">
    <location>
        <begin position="352"/>
        <end position="373"/>
    </location>
</feature>
<feature type="domain" description="Acyltransferase 3" evidence="8">
    <location>
        <begin position="114"/>
        <end position="441"/>
    </location>
</feature>
<evidence type="ECO:0000256" key="7">
    <source>
        <dbReference type="SAM" id="Phobius"/>
    </source>
</evidence>
<accession>Q9RSV9</accession>
<organism evidence="9 10">
    <name type="scientific">Deinococcus radiodurans (strain ATCC 13939 / DSM 20539 / JCM 16871 / CCUG 27074 / LMG 4051 / NBRC 15346 / NCIMB 9279 / VKM B-1422 / R1)</name>
    <dbReference type="NCBI Taxonomy" id="243230"/>
    <lineage>
        <taxon>Bacteria</taxon>
        <taxon>Thermotogati</taxon>
        <taxon>Deinococcota</taxon>
        <taxon>Deinococci</taxon>
        <taxon>Deinococcales</taxon>
        <taxon>Deinococcaceae</taxon>
        <taxon>Deinococcus</taxon>
    </lineage>
</organism>
<dbReference type="OrthoDB" id="64754at2"/>
<dbReference type="PaxDb" id="243230-DR_2012"/>
<keyword evidence="4 7" id="KW-0812">Transmembrane</keyword>
<feature type="transmembrane region" description="Helical" evidence="7">
    <location>
        <begin position="188"/>
        <end position="209"/>
    </location>
</feature>
<dbReference type="EMBL" id="AE000513">
    <property type="protein sequence ID" value="AAF11567.1"/>
    <property type="molecule type" value="Genomic_DNA"/>
</dbReference>
<evidence type="ECO:0000256" key="6">
    <source>
        <dbReference type="ARBA" id="ARBA00023136"/>
    </source>
</evidence>
<sequence length="457" mass="50826">MPHPASAFPEPPAPVTTAWRSSPSLLRRLGLVRLDKALNYFARQTGSQPGLRQQLLDSPYELPGLPEHGAMALVRPHEAALAGVGVGALSPALPSAHAPVTVSRQAVSTARLSAVDFFRGLAILEVVTHHTTAVTLRHLPEGSTAYLITAGVNRTLHFAVPAFIFLSATVLTRSLLKDFRPLRYYSRRLIRGGWPYLLWSVLYVLWYVASGRRPPEVLTDPERWSFYLLYGKASYHLYFMLVALQVYLILPLLLPLARRRPPIWLAFVLGAALQAGAYLLNRNVLQTPYPGSTVLWYVLPIVLGVSVGARLGEFSEWFRKSRWWVLGLLVLVFPPYLTVTTRQMLGESVDSVAYHALSWGYSALMALGLLGLAYQWQRSTHPLRILIATLGTVSLQVYLIHPFLLQVLENWYAPERSDPVGLTIALSVLYGLVVLMIPAVIGRLLSGRRLSTLLFGR</sequence>
<evidence type="ECO:0000256" key="2">
    <source>
        <dbReference type="ARBA" id="ARBA00007400"/>
    </source>
</evidence>
<evidence type="ECO:0000313" key="10">
    <source>
        <dbReference type="Proteomes" id="UP000002524"/>
    </source>
</evidence>
<evidence type="ECO:0000313" key="9">
    <source>
        <dbReference type="EMBL" id="AAF11567.1"/>
    </source>
</evidence>
<feature type="transmembrane region" description="Helical" evidence="7">
    <location>
        <begin position="385"/>
        <end position="404"/>
    </location>
</feature>
<keyword evidence="10" id="KW-1185">Reference proteome</keyword>
<dbReference type="PIR" id="A75327">
    <property type="entry name" value="A75327"/>
</dbReference>
<dbReference type="HOGENOM" id="CLU_047714_1_0_0"/>
<feature type="transmembrane region" description="Helical" evidence="7">
    <location>
        <begin position="156"/>
        <end position="176"/>
    </location>
</feature>
<protein>
    <recommendedName>
        <fullName evidence="8">Acyltransferase 3 domain-containing protein</fullName>
    </recommendedName>
</protein>
<dbReference type="Proteomes" id="UP000002524">
    <property type="component" value="Chromosome 1"/>
</dbReference>
<feature type="transmembrane region" description="Helical" evidence="7">
    <location>
        <begin position="263"/>
        <end position="281"/>
    </location>
</feature>
<comment type="subcellular location">
    <subcellularLocation>
        <location evidence="1">Cell membrane</location>
        <topology evidence="1">Multi-pass membrane protein</topology>
    </subcellularLocation>
</comment>
<evidence type="ECO:0000259" key="8">
    <source>
        <dbReference type="Pfam" id="PF01757"/>
    </source>
</evidence>
<gene>
    <name evidence="9" type="ordered locus">DR_2012</name>
</gene>
<dbReference type="Pfam" id="PF01757">
    <property type="entry name" value="Acyl_transf_3"/>
    <property type="match status" value="1"/>
</dbReference>
<keyword evidence="3" id="KW-1003">Cell membrane</keyword>
<dbReference type="KEGG" id="dra:DR_2012"/>
<feature type="transmembrane region" description="Helical" evidence="7">
    <location>
        <begin position="235"/>
        <end position="256"/>
    </location>
</feature>
<evidence type="ECO:0000256" key="3">
    <source>
        <dbReference type="ARBA" id="ARBA00022475"/>
    </source>
</evidence>
<feature type="transmembrane region" description="Helical" evidence="7">
    <location>
        <begin position="323"/>
        <end position="340"/>
    </location>
</feature>
<evidence type="ECO:0000256" key="5">
    <source>
        <dbReference type="ARBA" id="ARBA00022989"/>
    </source>
</evidence>
<reference evidence="9 10" key="1">
    <citation type="journal article" date="1999" name="Science">
        <title>Genome sequence of the radioresistant bacterium Deinococcus radiodurans R1.</title>
        <authorList>
            <person name="White O."/>
            <person name="Eisen J.A."/>
            <person name="Heidelberg J.F."/>
            <person name="Hickey E.K."/>
            <person name="Peterson J.D."/>
            <person name="Dodson R.J."/>
            <person name="Haft D.H."/>
            <person name="Gwinn M.L."/>
            <person name="Nelson W.C."/>
            <person name="Richardson D.L."/>
            <person name="Moffat K.S."/>
            <person name="Qin H."/>
            <person name="Jiang L."/>
            <person name="Pamphile W."/>
            <person name="Crosby M."/>
            <person name="Shen M."/>
            <person name="Vamathevan J.J."/>
            <person name="Lam P."/>
            <person name="McDonald L."/>
            <person name="Utterback T."/>
            <person name="Zalewski C."/>
            <person name="Makarova K.S."/>
            <person name="Aravind L."/>
            <person name="Daly M.J."/>
            <person name="Minton K.W."/>
            <person name="Fleischmann R.D."/>
            <person name="Ketchum K.A."/>
            <person name="Nelson K.E."/>
            <person name="Salzberg S."/>
            <person name="Smith H.O."/>
            <person name="Venter J.C."/>
            <person name="Fraser C.M."/>
        </authorList>
    </citation>
    <scope>NUCLEOTIDE SEQUENCE [LARGE SCALE GENOMIC DNA]</scope>
    <source>
        <strain evidence="10">ATCC 13939 / DSM 20539 / JCM 16871 / LMG 4051 / NBRC 15346 / NCIMB 9279 / R1 / VKM B-1422</strain>
    </source>
</reference>
<dbReference type="EnsemblBacteria" id="AAF11567">
    <property type="protein sequence ID" value="AAF11567"/>
    <property type="gene ID" value="DR_2012"/>
</dbReference>
<dbReference type="PATRIC" id="fig|243230.17.peg.2235"/>
<dbReference type="InParanoid" id="Q9RSV9"/>
<dbReference type="STRING" id="243230.DR_2012"/>
<keyword evidence="5 7" id="KW-1133">Transmembrane helix</keyword>
<dbReference type="GO" id="GO:0009246">
    <property type="term" value="P:enterobacterial common antigen biosynthetic process"/>
    <property type="evidence" value="ECO:0000318"/>
    <property type="project" value="GO_Central"/>
</dbReference>
<evidence type="ECO:0000256" key="4">
    <source>
        <dbReference type="ARBA" id="ARBA00022692"/>
    </source>
</evidence>
<feature type="transmembrane region" description="Helical" evidence="7">
    <location>
        <begin position="424"/>
        <end position="445"/>
    </location>
</feature>
<proteinExistence type="inferred from homology"/>
<dbReference type="PANTHER" id="PTHR40074:SF2">
    <property type="entry name" value="O-ACETYLTRANSFERASE WECH"/>
    <property type="match status" value="1"/>
</dbReference>
<keyword evidence="6 7" id="KW-0472">Membrane</keyword>